<accession>A0A1F4WK86</accession>
<sequence>MSNTNRENHSSEDFDHVSYIYEVISDAKDKFKEHEGVEINTDDPIELEIQQMRDRGIDLVSKLEEKGMPEEFKDIPDLEEGLREFADWAVLYYRDGDEQKSTAVVEVLASLVNDLERSQSPSKLAIEVAEIMDEDPAVKTVRLQAYLSELQQQLDSYGEEFSSELIQHIEDQMLVSNEEGDRKTEKFWWEFLVTTHKMKPDDLKDLARKTYKEVRKSRGEDQGSGSEDSE</sequence>
<reference evidence="1 2" key="1">
    <citation type="journal article" date="2016" name="Nat. Commun.">
        <title>Thousands of microbial genomes shed light on interconnected biogeochemical processes in an aquifer system.</title>
        <authorList>
            <person name="Anantharaman K."/>
            <person name="Brown C.T."/>
            <person name="Hug L.A."/>
            <person name="Sharon I."/>
            <person name="Castelle C.J."/>
            <person name="Probst A.J."/>
            <person name="Thomas B.C."/>
            <person name="Singh A."/>
            <person name="Wilkins M.J."/>
            <person name="Karaoz U."/>
            <person name="Brodie E.L."/>
            <person name="Williams K.H."/>
            <person name="Hubbard S.S."/>
            <person name="Banfield J.F."/>
        </authorList>
    </citation>
    <scope>NUCLEOTIDE SEQUENCE [LARGE SCALE GENOMIC DNA]</scope>
</reference>
<comment type="caution">
    <text evidence="1">The sequence shown here is derived from an EMBL/GenBank/DDBJ whole genome shotgun (WGS) entry which is preliminary data.</text>
</comment>
<protein>
    <submittedName>
        <fullName evidence="1">Uncharacterized protein</fullName>
    </submittedName>
</protein>
<dbReference type="EMBL" id="MEWA01000023">
    <property type="protein sequence ID" value="OGC69333.1"/>
    <property type="molecule type" value="Genomic_DNA"/>
</dbReference>
<name>A0A1F4WK86_UNCKA</name>
<organism evidence="1 2">
    <name type="scientific">candidate division WWE3 bacterium RIFOXYC1_FULL_39_7</name>
    <dbReference type="NCBI Taxonomy" id="1802643"/>
    <lineage>
        <taxon>Bacteria</taxon>
        <taxon>Katanobacteria</taxon>
    </lineage>
</organism>
<evidence type="ECO:0000313" key="1">
    <source>
        <dbReference type="EMBL" id="OGC69333.1"/>
    </source>
</evidence>
<proteinExistence type="predicted"/>
<dbReference type="Proteomes" id="UP000179113">
    <property type="component" value="Unassembled WGS sequence"/>
</dbReference>
<gene>
    <name evidence="1" type="ORF">A2415_03090</name>
</gene>
<evidence type="ECO:0000313" key="2">
    <source>
        <dbReference type="Proteomes" id="UP000179113"/>
    </source>
</evidence>
<dbReference type="AlphaFoldDB" id="A0A1F4WK86"/>